<dbReference type="Gene3D" id="3.20.20.40">
    <property type="entry name" value="1, 4-beta cellobiohydrolase"/>
    <property type="match status" value="1"/>
</dbReference>
<keyword evidence="2" id="KW-0472">Membrane</keyword>
<dbReference type="GO" id="GO:0004553">
    <property type="term" value="F:hydrolase activity, hydrolyzing O-glycosyl compounds"/>
    <property type="evidence" value="ECO:0007669"/>
    <property type="project" value="InterPro"/>
</dbReference>
<evidence type="ECO:0000256" key="2">
    <source>
        <dbReference type="SAM" id="Phobius"/>
    </source>
</evidence>
<dbReference type="SUPFAM" id="SSF51989">
    <property type="entry name" value="Glycosyl hydrolases family 6, cellulases"/>
    <property type="match status" value="1"/>
</dbReference>
<feature type="compositionally biased region" description="Basic residues" evidence="1">
    <location>
        <begin position="358"/>
        <end position="372"/>
    </location>
</feature>
<feature type="region of interest" description="Disordered" evidence="1">
    <location>
        <begin position="358"/>
        <end position="387"/>
    </location>
</feature>
<dbReference type="PANTHER" id="PTHR34876:SF4">
    <property type="entry name" value="1,4-BETA-D-GLUCAN CELLOBIOHYDROLASE C-RELATED"/>
    <property type="match status" value="1"/>
</dbReference>
<dbReference type="AlphaFoldDB" id="A0A397AL38"/>
<feature type="transmembrane region" description="Helical" evidence="2">
    <location>
        <begin position="336"/>
        <end position="357"/>
    </location>
</feature>
<dbReference type="EMBL" id="QUTA01007633">
    <property type="protein sequence ID" value="RHY06367.1"/>
    <property type="molecule type" value="Genomic_DNA"/>
</dbReference>
<proteinExistence type="predicted"/>
<gene>
    <name evidence="3" type="ORF">DYB25_010574</name>
</gene>
<dbReference type="VEuPathDB" id="FungiDB:H257_11641"/>
<accession>A0A397AL38</accession>
<sequence length="387" mass="41514">MAKLCPGVAPVNFAKAKSDYPDLRYAIEAVESKPVATWYTDRSQYLAEATATLAACAPRNGRLDTLPTFVVYGLPNKDCHGTFSGDGVNQNAADYMAFVSKLASLVGTQDALYVLEPDAMGLLAESPSACGWDNNYLPNMAMAVKLLTQNNPAARLYVDVGWWTFKDDARVTSLVALMKILAKAGAVRGIVLNTSNYRSNDELLQWCKVFIDATPGMNFKCVFDTSRNYHGASPTGEWCNANTAGIGLPPTDQTGSDLVEYFLWLKTPGQSDGACNIGVSADAMSGPAAGEFFEKGFSMMFDNGYFVEKGILPKIGKYTVGNSTGTNATSISGATIGIVVGVVVAVAALVLGGGMWMKKRHTRSKNPPRKQPNHNTSRPRTGLETKV</sequence>
<dbReference type="Proteomes" id="UP000266239">
    <property type="component" value="Unassembled WGS sequence"/>
</dbReference>
<dbReference type="Pfam" id="PF01341">
    <property type="entry name" value="Glyco_hydro_6"/>
    <property type="match status" value="1"/>
</dbReference>
<evidence type="ECO:0000313" key="3">
    <source>
        <dbReference type="EMBL" id="RHY06367.1"/>
    </source>
</evidence>
<dbReference type="PRINTS" id="PR00733">
    <property type="entry name" value="GLHYDRLASE6"/>
</dbReference>
<dbReference type="GO" id="GO:0030245">
    <property type="term" value="P:cellulose catabolic process"/>
    <property type="evidence" value="ECO:0007669"/>
    <property type="project" value="InterPro"/>
</dbReference>
<dbReference type="PANTHER" id="PTHR34876">
    <property type="match status" value="1"/>
</dbReference>
<reference evidence="3 4" key="1">
    <citation type="submission" date="2018-08" db="EMBL/GenBank/DDBJ databases">
        <title>Aphanomyces genome sequencing and annotation.</title>
        <authorList>
            <person name="Minardi D."/>
            <person name="Oidtmann B."/>
            <person name="Van Der Giezen M."/>
            <person name="Studholme D.J."/>
        </authorList>
    </citation>
    <scope>NUCLEOTIDE SEQUENCE [LARGE SCALE GENOMIC DNA]</scope>
    <source>
        <strain evidence="3 4">Yx</strain>
    </source>
</reference>
<organism evidence="3 4">
    <name type="scientific">Aphanomyces astaci</name>
    <name type="common">Crayfish plague agent</name>
    <dbReference type="NCBI Taxonomy" id="112090"/>
    <lineage>
        <taxon>Eukaryota</taxon>
        <taxon>Sar</taxon>
        <taxon>Stramenopiles</taxon>
        <taxon>Oomycota</taxon>
        <taxon>Saprolegniomycetes</taxon>
        <taxon>Saprolegniales</taxon>
        <taxon>Verrucalvaceae</taxon>
        <taxon>Aphanomyces</taxon>
    </lineage>
</organism>
<evidence type="ECO:0000256" key="1">
    <source>
        <dbReference type="SAM" id="MobiDB-lite"/>
    </source>
</evidence>
<name>A0A397AL38_APHAT</name>
<dbReference type="InterPro" id="IPR016288">
    <property type="entry name" value="Beta_cellobiohydrolase"/>
</dbReference>
<evidence type="ECO:0008006" key="5">
    <source>
        <dbReference type="Google" id="ProtNLM"/>
    </source>
</evidence>
<protein>
    <recommendedName>
        <fullName evidence="5">Glycoside hydrolase</fullName>
    </recommendedName>
</protein>
<comment type="caution">
    <text evidence="3">The sequence shown here is derived from an EMBL/GenBank/DDBJ whole genome shotgun (WGS) entry which is preliminary data.</text>
</comment>
<keyword evidence="2" id="KW-0812">Transmembrane</keyword>
<dbReference type="InterPro" id="IPR036434">
    <property type="entry name" value="Beta_cellobiohydrolase_sf"/>
</dbReference>
<keyword evidence="2" id="KW-1133">Transmembrane helix</keyword>
<evidence type="ECO:0000313" key="4">
    <source>
        <dbReference type="Proteomes" id="UP000266239"/>
    </source>
</evidence>